<dbReference type="RefSeq" id="WP_069293504.1">
    <property type="nucleotide sequence ID" value="NZ_CP140110.1"/>
</dbReference>
<evidence type="ECO:0000313" key="2">
    <source>
        <dbReference type="EMBL" id="ODN30089.1"/>
    </source>
</evidence>
<gene>
    <name evidence="2" type="ORF">A4H02_07235</name>
</gene>
<comment type="caution">
    <text evidence="2">The sequence shown here is derived from an EMBL/GenBank/DDBJ whole genome shotgun (WGS) entry which is preliminary data.</text>
</comment>
<protein>
    <submittedName>
        <fullName evidence="2">Uncharacterized protein</fullName>
    </submittedName>
</protein>
<organism evidence="2 3">
    <name type="scientific">Fervidobacterium thailandense</name>
    <dbReference type="NCBI Taxonomy" id="1008305"/>
    <lineage>
        <taxon>Bacteria</taxon>
        <taxon>Thermotogati</taxon>
        <taxon>Thermotogota</taxon>
        <taxon>Thermotogae</taxon>
        <taxon>Thermotogales</taxon>
        <taxon>Fervidobacteriaceae</taxon>
        <taxon>Fervidobacterium</taxon>
    </lineage>
</organism>
<proteinExistence type="predicted"/>
<dbReference type="OrthoDB" id="49537at2"/>
<dbReference type="Proteomes" id="UP000094570">
    <property type="component" value="Unassembled WGS sequence"/>
</dbReference>
<dbReference type="EMBL" id="LWAF01000011">
    <property type="protein sequence ID" value="ODN30089.1"/>
    <property type="molecule type" value="Genomic_DNA"/>
</dbReference>
<keyword evidence="3" id="KW-1185">Reference proteome</keyword>
<dbReference type="STRING" id="1008305.A4H02_07235"/>
<keyword evidence="1" id="KW-1133">Transmembrane helix</keyword>
<sequence>MAAKINRRTLILLIVMIVVWVVAIFVLLNMNRSASTNIQPQARADANSSQVSIAEGTPEGVLQQSNVGQTTNSNIATSTLNLPTEKEIFEASFVNFFSPYVIRLDHEQFDSALSSTVSSQNDKLIEDTTSPDFQYIGYMTQKSEGKELKKVFLLINGEYVAGFENELIGGRYKPIRVFHSFLIYLDTQDGRIKKVGYLGNQ</sequence>
<keyword evidence="1" id="KW-0812">Transmembrane</keyword>
<name>A0A1E3G1E8_9BACT</name>
<evidence type="ECO:0000256" key="1">
    <source>
        <dbReference type="SAM" id="Phobius"/>
    </source>
</evidence>
<feature type="transmembrane region" description="Helical" evidence="1">
    <location>
        <begin position="9"/>
        <end position="28"/>
    </location>
</feature>
<dbReference type="AlphaFoldDB" id="A0A1E3G1E8"/>
<evidence type="ECO:0000313" key="3">
    <source>
        <dbReference type="Proteomes" id="UP000094570"/>
    </source>
</evidence>
<accession>A0A1E3G1E8</accession>
<reference evidence="3" key="1">
    <citation type="submission" date="2016-04" db="EMBL/GenBank/DDBJ databases">
        <title>The genome sequence project of a novel Fervidobacterium isolate from a hot spring in Thailand.</title>
        <authorList>
            <person name="Gonzalez J.M."/>
            <person name="Cuecas A."/>
            <person name="Kanoksilapatham W."/>
        </authorList>
    </citation>
    <scope>NUCLEOTIDE SEQUENCE [LARGE SCALE GENOMIC DNA]</scope>
    <source>
        <strain evidence="3">FC2004</strain>
    </source>
</reference>
<keyword evidence="1" id="KW-0472">Membrane</keyword>